<proteinExistence type="predicted"/>
<evidence type="ECO:0000313" key="3">
    <source>
        <dbReference type="Proteomes" id="UP001281761"/>
    </source>
</evidence>
<name>A0ABQ9Y1B5_9EUKA</name>
<feature type="compositionally biased region" description="Basic and acidic residues" evidence="1">
    <location>
        <begin position="340"/>
        <end position="355"/>
    </location>
</feature>
<dbReference type="EMBL" id="JARBJD010000045">
    <property type="protein sequence ID" value="KAK2957503.1"/>
    <property type="molecule type" value="Genomic_DNA"/>
</dbReference>
<accession>A0ABQ9Y1B5</accession>
<feature type="compositionally biased region" description="Basic and acidic residues" evidence="1">
    <location>
        <begin position="266"/>
        <end position="281"/>
    </location>
</feature>
<feature type="region of interest" description="Disordered" evidence="1">
    <location>
        <begin position="79"/>
        <end position="100"/>
    </location>
</feature>
<sequence>MRGRFFRIQRRQKRLLRAVQHAQRDPKHSSPPETPNRHVTPVLDRNQLINNKHVHYVDVQHNPLRMRLARRHIHFHQPLKQVSREHKLSSSSRSSTTDPSRCVVSAISGTFTRGNDVMNCVIVRTVFLDAARQSSTTSPDCSAIDKPIEAIIFAPLSISGLFETIPDRTNRQSCADEETRTEDSCRPSRRESNVGLRGTNVEVWMDEWRMEERDRYNGRKQDNIELQQIKIASTSNAAVCKATTTARPAWAGRVASQSTARATDNVAERPKKENGNDVGSREGEVQVRQLFELRKIKDFSKCCFQRTLLANDEHNDTPRPSRSSRRAVRTLWRSAASAMGDKEKAVPTEQTRSEDAASGGGGEG</sequence>
<comment type="caution">
    <text evidence="2">The sequence shown here is derived from an EMBL/GenBank/DDBJ whole genome shotgun (WGS) entry which is preliminary data.</text>
</comment>
<keyword evidence="3" id="KW-1185">Reference proteome</keyword>
<feature type="region of interest" description="Disordered" evidence="1">
    <location>
        <begin position="17"/>
        <end position="39"/>
    </location>
</feature>
<feature type="region of interest" description="Disordered" evidence="1">
    <location>
        <begin position="251"/>
        <end position="281"/>
    </location>
</feature>
<evidence type="ECO:0000256" key="1">
    <source>
        <dbReference type="SAM" id="MobiDB-lite"/>
    </source>
</evidence>
<feature type="region of interest" description="Disordered" evidence="1">
    <location>
        <begin position="312"/>
        <end position="364"/>
    </location>
</feature>
<dbReference type="Proteomes" id="UP001281761">
    <property type="component" value="Unassembled WGS sequence"/>
</dbReference>
<protein>
    <submittedName>
        <fullName evidence="2">Uncharacterized protein</fullName>
    </submittedName>
</protein>
<organism evidence="2 3">
    <name type="scientific">Blattamonas nauphoetae</name>
    <dbReference type="NCBI Taxonomy" id="2049346"/>
    <lineage>
        <taxon>Eukaryota</taxon>
        <taxon>Metamonada</taxon>
        <taxon>Preaxostyla</taxon>
        <taxon>Oxymonadida</taxon>
        <taxon>Blattamonas</taxon>
    </lineage>
</organism>
<feature type="compositionally biased region" description="Low complexity" evidence="1">
    <location>
        <begin position="89"/>
        <end position="100"/>
    </location>
</feature>
<evidence type="ECO:0000313" key="2">
    <source>
        <dbReference type="EMBL" id="KAK2957503.1"/>
    </source>
</evidence>
<gene>
    <name evidence="2" type="ORF">BLNAU_7402</name>
</gene>
<feature type="region of interest" description="Disordered" evidence="1">
    <location>
        <begin position="172"/>
        <end position="192"/>
    </location>
</feature>
<reference evidence="2 3" key="1">
    <citation type="journal article" date="2022" name="bioRxiv">
        <title>Genomics of Preaxostyla Flagellates Illuminates Evolutionary Transitions and the Path Towards Mitochondrial Loss.</title>
        <authorList>
            <person name="Novak L.V.F."/>
            <person name="Treitli S.C."/>
            <person name="Pyrih J."/>
            <person name="Halakuc P."/>
            <person name="Pipaliya S.V."/>
            <person name="Vacek V."/>
            <person name="Brzon O."/>
            <person name="Soukal P."/>
            <person name="Eme L."/>
            <person name="Dacks J.B."/>
            <person name="Karnkowska A."/>
            <person name="Elias M."/>
            <person name="Hampl V."/>
        </authorList>
    </citation>
    <scope>NUCLEOTIDE SEQUENCE [LARGE SCALE GENOMIC DNA]</scope>
    <source>
        <strain evidence="2">NAU3</strain>
        <tissue evidence="2">Gut</tissue>
    </source>
</reference>
<feature type="compositionally biased region" description="Basic and acidic residues" evidence="1">
    <location>
        <begin position="177"/>
        <end position="192"/>
    </location>
</feature>